<dbReference type="Gene3D" id="3.30.1370.100">
    <property type="entry name" value="MutL, C-terminal domain, regulatory subdomain"/>
    <property type="match status" value="1"/>
</dbReference>
<dbReference type="PANTHER" id="PTHR10073:SF52">
    <property type="entry name" value="MISMATCH REPAIR ENDONUCLEASE PMS2"/>
    <property type="match status" value="1"/>
</dbReference>
<feature type="compositionally biased region" description="Basic and acidic residues" evidence="3">
    <location>
        <begin position="794"/>
        <end position="804"/>
    </location>
</feature>
<feature type="compositionally biased region" description="Gly residues" evidence="3">
    <location>
        <begin position="776"/>
        <end position="793"/>
    </location>
</feature>
<dbReference type="InterPro" id="IPR014790">
    <property type="entry name" value="MutL_C"/>
</dbReference>
<accession>A0A0G4EL63</accession>
<keyword evidence="7" id="KW-1185">Reference proteome</keyword>
<evidence type="ECO:0000313" key="7">
    <source>
        <dbReference type="Proteomes" id="UP000041254"/>
    </source>
</evidence>
<dbReference type="InterPro" id="IPR037198">
    <property type="entry name" value="MutL_C_sf"/>
</dbReference>
<dbReference type="Gene3D" id="3.30.230.10">
    <property type="match status" value="1"/>
</dbReference>
<evidence type="ECO:0000313" key="6">
    <source>
        <dbReference type="EMBL" id="CEL97692.1"/>
    </source>
</evidence>
<feature type="compositionally biased region" description="Low complexity" evidence="3">
    <location>
        <begin position="714"/>
        <end position="723"/>
    </location>
</feature>
<dbReference type="GO" id="GO:0140664">
    <property type="term" value="F:ATP-dependent DNA damage sensor activity"/>
    <property type="evidence" value="ECO:0007669"/>
    <property type="project" value="InterPro"/>
</dbReference>
<dbReference type="FunFam" id="3.30.1370.100:FF:000001">
    <property type="entry name" value="Mismatch repair endonuclease pms1, putative"/>
    <property type="match status" value="1"/>
</dbReference>
<evidence type="ECO:0000256" key="2">
    <source>
        <dbReference type="ARBA" id="ARBA00022763"/>
    </source>
</evidence>
<dbReference type="CDD" id="cd16926">
    <property type="entry name" value="HATPase_MutL-MLH-PMS-like"/>
    <property type="match status" value="1"/>
</dbReference>
<dbReference type="EMBL" id="CDMY01000255">
    <property type="protein sequence ID" value="CEL97692.1"/>
    <property type="molecule type" value="Genomic_DNA"/>
</dbReference>
<dbReference type="GO" id="GO:0016887">
    <property type="term" value="F:ATP hydrolysis activity"/>
    <property type="evidence" value="ECO:0007669"/>
    <property type="project" value="InterPro"/>
</dbReference>
<feature type="region of interest" description="Disordered" evidence="3">
    <location>
        <begin position="916"/>
        <end position="942"/>
    </location>
</feature>
<dbReference type="SUPFAM" id="SSF55874">
    <property type="entry name" value="ATPase domain of HSP90 chaperone/DNA topoisomerase II/histidine kinase"/>
    <property type="match status" value="1"/>
</dbReference>
<dbReference type="SMART" id="SM01340">
    <property type="entry name" value="DNA_mis_repair"/>
    <property type="match status" value="1"/>
</dbReference>
<dbReference type="InParanoid" id="A0A0G4EL63"/>
<dbReference type="PROSITE" id="PS00058">
    <property type="entry name" value="DNA_MISMATCH_REPAIR_1"/>
    <property type="match status" value="1"/>
</dbReference>
<evidence type="ECO:0000256" key="1">
    <source>
        <dbReference type="ARBA" id="ARBA00006082"/>
    </source>
</evidence>
<organism evidence="6 7">
    <name type="scientific">Vitrella brassicaformis (strain CCMP3155)</name>
    <dbReference type="NCBI Taxonomy" id="1169540"/>
    <lineage>
        <taxon>Eukaryota</taxon>
        <taxon>Sar</taxon>
        <taxon>Alveolata</taxon>
        <taxon>Colpodellida</taxon>
        <taxon>Vitrellaceae</taxon>
        <taxon>Vitrella</taxon>
    </lineage>
</organism>
<dbReference type="InterPro" id="IPR038973">
    <property type="entry name" value="MutL/Mlh/Pms-like"/>
</dbReference>
<dbReference type="InterPro" id="IPR042121">
    <property type="entry name" value="MutL_C_regsub"/>
</dbReference>
<dbReference type="GO" id="GO:0030983">
    <property type="term" value="F:mismatched DNA binding"/>
    <property type="evidence" value="ECO:0007669"/>
    <property type="project" value="InterPro"/>
</dbReference>
<dbReference type="SUPFAM" id="SSF54211">
    <property type="entry name" value="Ribosomal protein S5 domain 2-like"/>
    <property type="match status" value="1"/>
</dbReference>
<keyword evidence="2" id="KW-0227">DNA damage</keyword>
<name>A0A0G4EL63_VITBC</name>
<dbReference type="VEuPathDB" id="CryptoDB:Vbra_12277"/>
<comment type="similarity">
    <text evidence="1">Belongs to the DNA mismatch repair MutL/HexB family.</text>
</comment>
<dbReference type="InterPro" id="IPR020568">
    <property type="entry name" value="Ribosomal_Su5_D2-typ_SF"/>
</dbReference>
<dbReference type="InterPro" id="IPR042120">
    <property type="entry name" value="MutL_C_dimsub"/>
</dbReference>
<feature type="compositionally biased region" description="Basic and acidic residues" evidence="3">
    <location>
        <begin position="439"/>
        <end position="453"/>
    </location>
</feature>
<dbReference type="InterPro" id="IPR014721">
    <property type="entry name" value="Ribsml_uS5_D2-typ_fold_subgr"/>
</dbReference>
<dbReference type="FunFam" id="3.30.565.10:FF:000017">
    <property type="entry name" value="PMS1 homolog 1, mismatch repair system component"/>
    <property type="match status" value="1"/>
</dbReference>
<dbReference type="PANTHER" id="PTHR10073">
    <property type="entry name" value="DNA MISMATCH REPAIR PROTEIN MLH, PMS, MUTL"/>
    <property type="match status" value="1"/>
</dbReference>
<dbReference type="InterPro" id="IPR002099">
    <property type="entry name" value="MutL/Mlh/PMS"/>
</dbReference>
<dbReference type="SUPFAM" id="SSF118116">
    <property type="entry name" value="DNA mismatch repair protein MutL"/>
    <property type="match status" value="1"/>
</dbReference>
<feature type="region of interest" description="Disordered" evidence="3">
    <location>
        <begin position="712"/>
        <end position="757"/>
    </location>
</feature>
<dbReference type="Pfam" id="PF13589">
    <property type="entry name" value="HATPase_c_3"/>
    <property type="match status" value="1"/>
</dbReference>
<protein>
    <recommendedName>
        <fullName evidence="8">DNA mismatch repair protein S5 domain-containing protein</fullName>
    </recommendedName>
</protein>
<sequence>MSSASGAVRRVDKSTVRQICSHQVVIDLKGCVKELVENSLDAGSTDIEVRLVDSGLDTIEVKDNGCGIAPNNYESIVAPHSTSKIRAFEDIHSKLSTLGFRGEALSALCTMSDLRVCTRRAEDNTGVMLQYDKDCNLINQTIQAREVGTTVCVSQLFHGLPVRHREFQKTIKQQLAAMLSLLQAYAIRQGNCRFTCTNETPRERRKTSTLLATSGRSSSLRSGASTVLGYKVTNDLVDFEIAHAGGGAADSSQAGGSSHTNNRTAHPPWKCVGLVSAAQKGRRTHDIQFFFVNGRPVDTPKRIARCLNDVYRQSTCKSWPAYVLDFQIDNDAVDVNVTPDKRTILLQNEQAIADALGAGYERILQPSASSYEASSLAGGAAPPSIRDYFKSQQPRQERPLPPQKQEPMVLDDGDHNMGEQQGPGEPPPAAPDAGVAGEAAHDMGAEAGQHQEDDSATEEEKSDQDVGPSPPRVSDRSAKAPPPRAARRPPSDMMQSAGWQKRVKVEEGEEEGHGEERSEADPRSENRHGRRGPPSAPQQSASAMGDRPVGGSAADASLPMSQVSEDRDDQRHVRVSSPSLAVRRRVHQRGNAMLTEFTLQAPSDGVSAARSFRVSEWAPSSSGGGSREQSGAPLVSVKEEGCCGDDGDELRASSVKTVVGNSGQQVKVTTFEPSPTVPCHPKPHPSVAAAAAVAGVGVGGYIEDADIDMGEGPAAATSSASGAMGRKRRKAGSQEVPVAGLEQQRGGKGGRGVWAPDGDIEIVEGDADLDMAIAEGAGGAGDEGAGEGQGSDGGGRRDAMEVEARPPTNGDSQNCLGVDLSQLRDRWRRRCGGDTHVDGATACPGGIQPQDDGGSADASSMSFPAAFSLSSRCEPQSIAAVESSTIKFDKDWFTKMRVCGQFNMGFIIASLPDAHTHAHAHPTHQPPNSSHSGGEGEGGDTTQSLFIIDQHASDEKARFEHLNQHSSIQSQPLIHPLQLHLTPAQEQVVEDHLEVFRMNGFGVSFDPDQVAGRRVLVRSIPHTHNKALGEEDFIALVHQLYEHPWKPPKHNDTTAPTGGAGSRDTWGTLLAGVPRPKRVWDVLASKACRSAVMIGKGLNVYEMSQLVSRMSTLQQPWNCPHGRPTMRHLIHTTGATTAQDHHHIAPADDQGHADQRFIGRVFV</sequence>
<feature type="region of interest" description="Disordered" evidence="3">
    <location>
        <begin position="776"/>
        <end position="813"/>
    </location>
</feature>
<feature type="compositionally biased region" description="Basic and acidic residues" evidence="3">
    <location>
        <begin position="514"/>
        <end position="527"/>
    </location>
</feature>
<gene>
    <name evidence="6" type="ORF">Vbra_12277</name>
</gene>
<dbReference type="AlphaFoldDB" id="A0A0G4EL63"/>
<dbReference type="NCBIfam" id="TIGR00585">
    <property type="entry name" value="mutl"/>
    <property type="match status" value="1"/>
</dbReference>
<evidence type="ECO:0008006" key="8">
    <source>
        <dbReference type="Google" id="ProtNLM"/>
    </source>
</evidence>
<proteinExistence type="inferred from homology"/>
<dbReference type="Proteomes" id="UP000041254">
    <property type="component" value="Unassembled WGS sequence"/>
</dbReference>
<dbReference type="InterPro" id="IPR013507">
    <property type="entry name" value="DNA_mismatch_S5_2-like"/>
</dbReference>
<dbReference type="GO" id="GO:0032389">
    <property type="term" value="C:MutLalpha complex"/>
    <property type="evidence" value="ECO:0007669"/>
    <property type="project" value="TreeGrafter"/>
</dbReference>
<evidence type="ECO:0000259" key="4">
    <source>
        <dbReference type="SMART" id="SM00853"/>
    </source>
</evidence>
<evidence type="ECO:0000256" key="3">
    <source>
        <dbReference type="SAM" id="MobiDB-lite"/>
    </source>
</evidence>
<dbReference type="GO" id="GO:0006298">
    <property type="term" value="P:mismatch repair"/>
    <property type="evidence" value="ECO:0007669"/>
    <property type="project" value="InterPro"/>
</dbReference>
<dbReference type="STRING" id="1169540.A0A0G4EL63"/>
<feature type="domain" description="MutL C-terminal dimerisation" evidence="4">
    <location>
        <begin position="898"/>
        <end position="1098"/>
    </location>
</feature>
<dbReference type="FunCoup" id="A0A0G4EL63">
    <property type="interactions" value="498"/>
</dbReference>
<dbReference type="OMA" id="PKLCVQE"/>
<feature type="region of interest" description="Disordered" evidence="3">
    <location>
        <begin position="373"/>
        <end position="585"/>
    </location>
</feature>
<dbReference type="Pfam" id="PF08676">
    <property type="entry name" value="MutL_C"/>
    <property type="match status" value="1"/>
</dbReference>
<feature type="compositionally biased region" description="Low complexity" evidence="3">
    <location>
        <begin position="373"/>
        <end position="384"/>
    </location>
</feature>
<dbReference type="GO" id="GO:0005524">
    <property type="term" value="F:ATP binding"/>
    <property type="evidence" value="ECO:0007669"/>
    <property type="project" value="InterPro"/>
</dbReference>
<dbReference type="InterPro" id="IPR036890">
    <property type="entry name" value="HATPase_C_sf"/>
</dbReference>
<dbReference type="SMART" id="SM00853">
    <property type="entry name" value="MutL_C"/>
    <property type="match status" value="1"/>
</dbReference>
<feature type="domain" description="DNA mismatch repair protein S5" evidence="5">
    <location>
        <begin position="224"/>
        <end position="365"/>
    </location>
</feature>
<dbReference type="InterPro" id="IPR014762">
    <property type="entry name" value="DNA_mismatch_repair_CS"/>
</dbReference>
<evidence type="ECO:0000259" key="5">
    <source>
        <dbReference type="SMART" id="SM01340"/>
    </source>
</evidence>
<dbReference type="Gene3D" id="3.30.565.10">
    <property type="entry name" value="Histidine kinase-like ATPase, C-terminal domain"/>
    <property type="match status" value="1"/>
</dbReference>
<dbReference type="OrthoDB" id="10263226at2759"/>
<dbReference type="Pfam" id="PF01119">
    <property type="entry name" value="DNA_mis_repair"/>
    <property type="match status" value="1"/>
</dbReference>
<dbReference type="PhylomeDB" id="A0A0G4EL63"/>
<reference evidence="6 7" key="1">
    <citation type="submission" date="2014-11" db="EMBL/GenBank/DDBJ databases">
        <authorList>
            <person name="Zhu J."/>
            <person name="Qi W."/>
            <person name="Song R."/>
        </authorList>
    </citation>
    <scope>NUCLEOTIDE SEQUENCE [LARGE SCALE GENOMIC DNA]</scope>
</reference>
<dbReference type="Gene3D" id="3.30.1540.20">
    <property type="entry name" value="MutL, C-terminal domain, dimerisation subdomain"/>
    <property type="match status" value="1"/>
</dbReference>